<proteinExistence type="predicted"/>
<evidence type="ECO:0000256" key="1">
    <source>
        <dbReference type="SAM" id="MobiDB-lite"/>
    </source>
</evidence>
<dbReference type="VEuPathDB" id="FungiDB:PGTG_11882"/>
<feature type="region of interest" description="Disordered" evidence="1">
    <location>
        <begin position="1"/>
        <end position="30"/>
    </location>
</feature>
<dbReference type="RefSeq" id="XP_003329945.2">
    <property type="nucleotide sequence ID" value="XM_003329897.2"/>
</dbReference>
<reference evidence="3" key="2">
    <citation type="journal article" date="2011" name="Proc. Natl. Acad. Sci. U.S.A.">
        <title>Obligate biotrophy features unraveled by the genomic analysis of rust fungi.</title>
        <authorList>
            <person name="Duplessis S."/>
            <person name="Cuomo C.A."/>
            <person name="Lin Y.-C."/>
            <person name="Aerts A."/>
            <person name="Tisserant E."/>
            <person name="Veneault-Fourrey C."/>
            <person name="Joly D.L."/>
            <person name="Hacquard S."/>
            <person name="Amselem J."/>
            <person name="Cantarel B.L."/>
            <person name="Chiu R."/>
            <person name="Coutinho P.M."/>
            <person name="Feau N."/>
            <person name="Field M."/>
            <person name="Frey P."/>
            <person name="Gelhaye E."/>
            <person name="Goldberg J."/>
            <person name="Grabherr M.G."/>
            <person name="Kodira C.D."/>
            <person name="Kohler A."/>
            <person name="Kuees U."/>
            <person name="Lindquist E.A."/>
            <person name="Lucas S.M."/>
            <person name="Mago R."/>
            <person name="Mauceli E."/>
            <person name="Morin E."/>
            <person name="Murat C."/>
            <person name="Pangilinan J.L."/>
            <person name="Park R."/>
            <person name="Pearson M."/>
            <person name="Quesneville H."/>
            <person name="Rouhier N."/>
            <person name="Sakthikumar S."/>
            <person name="Salamov A.A."/>
            <person name="Schmutz J."/>
            <person name="Selles B."/>
            <person name="Shapiro H."/>
            <person name="Tanguay P."/>
            <person name="Tuskan G.A."/>
            <person name="Henrissat B."/>
            <person name="Van de Peer Y."/>
            <person name="Rouze P."/>
            <person name="Ellis J.G."/>
            <person name="Dodds P.N."/>
            <person name="Schein J.E."/>
            <person name="Zhong S."/>
            <person name="Hamelin R.C."/>
            <person name="Grigoriev I.V."/>
            <person name="Szabo L.J."/>
            <person name="Martin F."/>
        </authorList>
    </citation>
    <scope>NUCLEOTIDE SEQUENCE [LARGE SCALE GENOMIC DNA]</scope>
    <source>
        <strain evidence="3">CRL 75-36-700-3 / race SCCL</strain>
    </source>
</reference>
<protein>
    <submittedName>
        <fullName evidence="2">Uncharacterized protein</fullName>
    </submittedName>
</protein>
<dbReference type="Proteomes" id="UP000008783">
    <property type="component" value="Unassembled WGS sequence"/>
</dbReference>
<organism evidence="2 3">
    <name type="scientific">Puccinia graminis f. sp. tritici (strain CRL 75-36-700-3 / race SCCL)</name>
    <name type="common">Black stem rust fungus</name>
    <dbReference type="NCBI Taxonomy" id="418459"/>
    <lineage>
        <taxon>Eukaryota</taxon>
        <taxon>Fungi</taxon>
        <taxon>Dikarya</taxon>
        <taxon>Basidiomycota</taxon>
        <taxon>Pucciniomycotina</taxon>
        <taxon>Pucciniomycetes</taxon>
        <taxon>Pucciniales</taxon>
        <taxon>Pucciniaceae</taxon>
        <taxon>Puccinia</taxon>
    </lineage>
</organism>
<gene>
    <name evidence="2" type="ORF">PGTG_11882</name>
</gene>
<evidence type="ECO:0000313" key="3">
    <source>
        <dbReference type="Proteomes" id="UP000008783"/>
    </source>
</evidence>
<sequence>MTSPAERPSTIHSCGLATGTSGGATRHHLKVLPRGVSGRCGKEGSGESCFSS</sequence>
<dbReference type="EMBL" id="DS178295">
    <property type="protein sequence ID" value="EFP85526.2"/>
    <property type="molecule type" value="Genomic_DNA"/>
</dbReference>
<dbReference type="AlphaFoldDB" id="E3KMK1"/>
<dbReference type="KEGG" id="pgr:PGTG_11882"/>
<name>E3KMK1_PUCGT</name>
<dbReference type="InParanoid" id="E3KMK1"/>
<keyword evidence="3" id="KW-1185">Reference proteome</keyword>
<dbReference type="GeneID" id="10544086"/>
<dbReference type="HOGENOM" id="CLU_3088330_0_0_1"/>
<reference key="1">
    <citation type="submission" date="2007-01" db="EMBL/GenBank/DDBJ databases">
        <title>The Genome Sequence of Puccinia graminis f. sp. tritici Strain CRL 75-36-700-3.</title>
        <authorList>
            <consortium name="The Broad Institute Genome Sequencing Platform"/>
            <person name="Birren B."/>
            <person name="Lander E."/>
            <person name="Galagan J."/>
            <person name="Nusbaum C."/>
            <person name="Devon K."/>
            <person name="Cuomo C."/>
            <person name="Jaffe D."/>
            <person name="Butler J."/>
            <person name="Alvarez P."/>
            <person name="Gnerre S."/>
            <person name="Grabherr M."/>
            <person name="Mauceli E."/>
            <person name="Brockman W."/>
            <person name="Young S."/>
            <person name="LaButti K."/>
            <person name="Sykes S."/>
            <person name="DeCaprio D."/>
            <person name="Crawford M."/>
            <person name="Koehrsen M."/>
            <person name="Engels R."/>
            <person name="Montgomery P."/>
            <person name="Pearson M."/>
            <person name="Howarth C."/>
            <person name="Larson L."/>
            <person name="White J."/>
            <person name="Zeng Q."/>
            <person name="Kodira C."/>
            <person name="Yandava C."/>
            <person name="Alvarado L."/>
            <person name="O'Leary S."/>
            <person name="Szabo L."/>
            <person name="Dean R."/>
            <person name="Schein J."/>
        </authorList>
    </citation>
    <scope>NUCLEOTIDE SEQUENCE</scope>
    <source>
        <strain>CRL 75-36-700-3</strain>
    </source>
</reference>
<evidence type="ECO:0000313" key="2">
    <source>
        <dbReference type="EMBL" id="EFP85526.2"/>
    </source>
</evidence>
<accession>E3KMK1</accession>